<evidence type="ECO:0000313" key="2">
    <source>
        <dbReference type="EMBL" id="KAK9111373.1"/>
    </source>
</evidence>
<dbReference type="Proteomes" id="UP001419268">
    <property type="component" value="Unassembled WGS sequence"/>
</dbReference>
<gene>
    <name evidence="2" type="ORF">Scep_018892</name>
</gene>
<dbReference type="AlphaFoldDB" id="A0AAP0I9V0"/>
<proteinExistence type="predicted"/>
<organism evidence="2 3">
    <name type="scientific">Stephania cephalantha</name>
    <dbReference type="NCBI Taxonomy" id="152367"/>
    <lineage>
        <taxon>Eukaryota</taxon>
        <taxon>Viridiplantae</taxon>
        <taxon>Streptophyta</taxon>
        <taxon>Embryophyta</taxon>
        <taxon>Tracheophyta</taxon>
        <taxon>Spermatophyta</taxon>
        <taxon>Magnoliopsida</taxon>
        <taxon>Ranunculales</taxon>
        <taxon>Menispermaceae</taxon>
        <taxon>Menispermoideae</taxon>
        <taxon>Cissampelideae</taxon>
        <taxon>Stephania</taxon>
    </lineage>
</organism>
<reference evidence="2 3" key="1">
    <citation type="submission" date="2024-01" db="EMBL/GenBank/DDBJ databases">
        <title>Genome assemblies of Stephania.</title>
        <authorList>
            <person name="Yang L."/>
        </authorList>
    </citation>
    <scope>NUCLEOTIDE SEQUENCE [LARGE SCALE GENOMIC DNA]</scope>
    <source>
        <strain evidence="2">JXDWG</strain>
        <tissue evidence="2">Leaf</tissue>
    </source>
</reference>
<keyword evidence="3" id="KW-1185">Reference proteome</keyword>
<evidence type="ECO:0000256" key="1">
    <source>
        <dbReference type="SAM" id="MobiDB-lite"/>
    </source>
</evidence>
<dbReference type="EMBL" id="JBBNAG010000008">
    <property type="protein sequence ID" value="KAK9111373.1"/>
    <property type="molecule type" value="Genomic_DNA"/>
</dbReference>
<accession>A0AAP0I9V0</accession>
<comment type="caution">
    <text evidence="2">The sequence shown here is derived from an EMBL/GenBank/DDBJ whole genome shotgun (WGS) entry which is preliminary data.</text>
</comment>
<evidence type="ECO:0000313" key="3">
    <source>
        <dbReference type="Proteomes" id="UP001419268"/>
    </source>
</evidence>
<feature type="region of interest" description="Disordered" evidence="1">
    <location>
        <begin position="82"/>
        <end position="101"/>
    </location>
</feature>
<name>A0AAP0I9V0_9MAGN</name>
<protein>
    <submittedName>
        <fullName evidence="2">Uncharacterized protein</fullName>
    </submittedName>
</protein>
<sequence>MASSTPVVGFSPSVSSRSAARLLKVYVRRSKHPVPTILSVPSTVYGNSGVLLASFEACPFVVLATTSRPTSYVVTNGTTNVELPPLAPSSPRPANQPSAAPSVDLVLSSTPGANPNVASAPRRKRLLVCSIGSLLPFFNVDSVLKHNDIVPLGFHPEVGLDESSYLALQALSAPRELPSAEVVLFSKKV</sequence>